<evidence type="ECO:0000313" key="6">
    <source>
        <dbReference type="EMBL" id="KAI6293227.1"/>
    </source>
</evidence>
<dbReference type="Proteomes" id="UP001059893">
    <property type="component" value="Unassembled WGS sequence"/>
</dbReference>
<feature type="compositionally biased region" description="Polar residues" evidence="5">
    <location>
        <begin position="316"/>
        <end position="328"/>
    </location>
</feature>
<dbReference type="PANTHER" id="PTHR28293">
    <property type="entry name" value="NUCLEAR RIM PROTEIN 1"/>
    <property type="match status" value="1"/>
</dbReference>
<protein>
    <recommendedName>
        <fullName evidence="8">Meiotically up-regulated gene 154 protein</fullName>
    </recommendedName>
</protein>
<sequence length="477" mass="53068">MPPRQRLVRRRPLSERISGWLNPSDFLLWASEEIKTRDLDAASVGTKIAVGANVVFLIARANYGATITGDDVFSEPRFNWATLFAKQVVWVLALGSIINALSLTYQKRHYRLFEANLEQKPGTPSAHRVQVQSSPMSSSPMRLLAGALGSDSAESRAHPDKTRDVWEIAVWDPIPACLQGIIYFSPIHVLVYMFALPLDPMENRPSVTVFKSLVMQVILSLMLQMLQVMNDQRQKDAALVQREVMREYDTKYVHPRLHPLVRDVGIQTAAEGDEDLVETGVATTLIRRGFQTHPNPNYMKHIDPDSVAKPKAPAVSMSSRLVTPASRNRYSDTFGLAQQPSARQTRQSMPALASTPVSSTSTSTAANQQAVSTGTNFGGSLGVFTHGNSPLKKAISLNEINNAAGYASPRNSREMAAMEQREAADRMQRRETPLKLTETADAPEQQQHTGFTPVRGSNPFAKDRARRFNMERYPSRW</sequence>
<evidence type="ECO:0000313" key="7">
    <source>
        <dbReference type="Proteomes" id="UP001059893"/>
    </source>
</evidence>
<gene>
    <name evidence="6" type="ORF">MCOR33_009324</name>
</gene>
<feature type="region of interest" description="Disordered" evidence="5">
    <location>
        <begin position="303"/>
        <end position="370"/>
    </location>
</feature>
<evidence type="ECO:0000256" key="5">
    <source>
        <dbReference type="SAM" id="MobiDB-lite"/>
    </source>
</evidence>
<comment type="caution">
    <text evidence="6">The sequence shown here is derived from an EMBL/GenBank/DDBJ whole genome shotgun (WGS) entry which is preliminary data.</text>
</comment>
<feature type="compositionally biased region" description="Low complexity" evidence="5">
    <location>
        <begin position="350"/>
        <end position="370"/>
    </location>
</feature>
<evidence type="ECO:0008006" key="8">
    <source>
        <dbReference type="Google" id="ProtNLM"/>
    </source>
</evidence>
<organism evidence="6 7">
    <name type="scientific">Pyricularia grisea</name>
    <name type="common">Crabgrass-specific blast fungus</name>
    <name type="synonym">Magnaporthe grisea</name>
    <dbReference type="NCBI Taxonomy" id="148305"/>
    <lineage>
        <taxon>Eukaryota</taxon>
        <taxon>Fungi</taxon>
        <taxon>Dikarya</taxon>
        <taxon>Ascomycota</taxon>
        <taxon>Pezizomycotina</taxon>
        <taxon>Sordariomycetes</taxon>
        <taxon>Sordariomycetidae</taxon>
        <taxon>Magnaporthales</taxon>
        <taxon>Pyriculariaceae</taxon>
        <taxon>Pyricularia</taxon>
    </lineage>
</organism>
<keyword evidence="7" id="KW-1185">Reference proteome</keyword>
<evidence type="ECO:0000256" key="1">
    <source>
        <dbReference type="ARBA" id="ARBA00004127"/>
    </source>
</evidence>
<dbReference type="Pfam" id="PF10332">
    <property type="entry name" value="DUF2418"/>
    <property type="match status" value="1"/>
</dbReference>
<accession>A0ABQ8N8W6</accession>
<evidence type="ECO:0000256" key="3">
    <source>
        <dbReference type="ARBA" id="ARBA00022989"/>
    </source>
</evidence>
<evidence type="ECO:0000256" key="4">
    <source>
        <dbReference type="ARBA" id="ARBA00023136"/>
    </source>
</evidence>
<reference evidence="6" key="1">
    <citation type="submission" date="2021-01" db="EMBL/GenBank/DDBJ databases">
        <title>Deciphering the adaptive evolutionary patterns associated with biogeogrpahic diversity in the finger millet blast pathogen Magnaporthe oryzae in Eastern Africa.</title>
        <authorList>
            <person name="Onyema G."/>
            <person name="Shittu T.A."/>
            <person name="Dodsworth S."/>
            <person name="Devilliers S."/>
            <person name="Muthumeenakshi S."/>
            <person name="Sreenivasaprasad S."/>
        </authorList>
    </citation>
    <scope>NUCLEOTIDE SEQUENCE</scope>
    <source>
        <strain evidence="6">D15/s37</strain>
    </source>
</reference>
<keyword evidence="4" id="KW-0472">Membrane</keyword>
<keyword evidence="2" id="KW-0812">Transmembrane</keyword>
<name>A0ABQ8N8W6_PYRGI</name>
<dbReference type="PANTHER" id="PTHR28293:SF1">
    <property type="entry name" value="NUCLEAR RIM PROTEIN 1"/>
    <property type="match status" value="1"/>
</dbReference>
<comment type="subcellular location">
    <subcellularLocation>
        <location evidence="1">Endomembrane system</location>
        <topology evidence="1">Multi-pass membrane protein</topology>
    </subcellularLocation>
</comment>
<evidence type="ECO:0000256" key="2">
    <source>
        <dbReference type="ARBA" id="ARBA00022692"/>
    </source>
</evidence>
<feature type="region of interest" description="Disordered" evidence="5">
    <location>
        <begin position="440"/>
        <end position="460"/>
    </location>
</feature>
<feature type="compositionally biased region" description="Polar residues" evidence="5">
    <location>
        <begin position="336"/>
        <end position="348"/>
    </location>
</feature>
<keyword evidence="3" id="KW-1133">Transmembrane helix</keyword>
<dbReference type="EMBL" id="JABSND010000255">
    <property type="protein sequence ID" value="KAI6293227.1"/>
    <property type="molecule type" value="Genomic_DNA"/>
</dbReference>
<dbReference type="InterPro" id="IPR018819">
    <property type="entry name" value="Nur1/Mug154"/>
</dbReference>
<proteinExistence type="predicted"/>